<evidence type="ECO:0000256" key="10">
    <source>
        <dbReference type="ARBA" id="ARBA00047899"/>
    </source>
</evidence>
<dbReference type="SUPFAM" id="SSF52058">
    <property type="entry name" value="L domain-like"/>
    <property type="match status" value="1"/>
</dbReference>
<dbReference type="Pfam" id="PF13855">
    <property type="entry name" value="LRR_8"/>
    <property type="match status" value="2"/>
</dbReference>
<evidence type="ECO:0000256" key="3">
    <source>
        <dbReference type="ARBA" id="ARBA00022614"/>
    </source>
</evidence>
<keyword evidence="15" id="KW-1185">Reference proteome</keyword>
<accession>A0A6I6N7G6</accession>
<organism evidence="14 15">
    <name type="scientific">Streptomyces broussonetiae</name>
    <dbReference type="NCBI Taxonomy" id="2686304"/>
    <lineage>
        <taxon>Bacteria</taxon>
        <taxon>Bacillati</taxon>
        <taxon>Actinomycetota</taxon>
        <taxon>Actinomycetes</taxon>
        <taxon>Kitasatosporales</taxon>
        <taxon>Streptomycetaceae</taxon>
        <taxon>Streptomyces</taxon>
    </lineage>
</organism>
<feature type="region of interest" description="Disordered" evidence="12">
    <location>
        <begin position="1"/>
        <end position="28"/>
    </location>
</feature>
<dbReference type="Proteomes" id="UP000436138">
    <property type="component" value="Chromosome"/>
</dbReference>
<evidence type="ECO:0000256" key="5">
    <source>
        <dbReference type="ARBA" id="ARBA00022737"/>
    </source>
</evidence>
<keyword evidence="5" id="KW-0677">Repeat</keyword>
<dbReference type="InterPro" id="IPR050216">
    <property type="entry name" value="LRR_domain-containing"/>
</dbReference>
<dbReference type="GO" id="GO:0005737">
    <property type="term" value="C:cytoplasm"/>
    <property type="evidence" value="ECO:0007669"/>
    <property type="project" value="TreeGrafter"/>
</dbReference>
<dbReference type="AlphaFoldDB" id="A0A6I6N7G6"/>
<comment type="catalytic activity">
    <reaction evidence="10">
        <text>L-threonyl-[protein] + ATP = O-phospho-L-threonyl-[protein] + ADP + H(+)</text>
        <dbReference type="Rhea" id="RHEA:46608"/>
        <dbReference type="Rhea" id="RHEA-COMP:11060"/>
        <dbReference type="Rhea" id="RHEA-COMP:11605"/>
        <dbReference type="ChEBI" id="CHEBI:15378"/>
        <dbReference type="ChEBI" id="CHEBI:30013"/>
        <dbReference type="ChEBI" id="CHEBI:30616"/>
        <dbReference type="ChEBI" id="CHEBI:61977"/>
        <dbReference type="ChEBI" id="CHEBI:456216"/>
        <dbReference type="EC" id="2.7.11.1"/>
    </reaction>
</comment>
<evidence type="ECO:0000259" key="13">
    <source>
        <dbReference type="PROSITE" id="PS51424"/>
    </source>
</evidence>
<dbReference type="Gene3D" id="3.40.50.300">
    <property type="entry name" value="P-loop containing nucleotide triphosphate hydrolases"/>
    <property type="match status" value="1"/>
</dbReference>
<evidence type="ECO:0000256" key="12">
    <source>
        <dbReference type="SAM" id="MobiDB-lite"/>
    </source>
</evidence>
<evidence type="ECO:0000256" key="1">
    <source>
        <dbReference type="ARBA" id="ARBA00012513"/>
    </source>
</evidence>
<dbReference type="EMBL" id="CP047020">
    <property type="protein sequence ID" value="QHA06431.1"/>
    <property type="molecule type" value="Genomic_DNA"/>
</dbReference>
<keyword evidence="6" id="KW-0547">Nucleotide-binding</keyword>
<dbReference type="InterPro" id="IPR027417">
    <property type="entry name" value="P-loop_NTPase"/>
</dbReference>
<feature type="domain" description="Roc" evidence="13">
    <location>
        <begin position="268"/>
        <end position="442"/>
    </location>
</feature>
<name>A0A6I6N7G6_9ACTN</name>
<dbReference type="SMART" id="SM00369">
    <property type="entry name" value="LRR_TYP"/>
    <property type="match status" value="6"/>
</dbReference>
<keyword evidence="4" id="KW-0808">Transferase</keyword>
<reference evidence="14 15" key="1">
    <citation type="submission" date="2019-12" db="EMBL/GenBank/DDBJ databases">
        <title>Streptomyces sp. strain T44 isolated from rhizosphere soil of Broussonetia papyrifera.</title>
        <authorList>
            <person name="Mo P."/>
        </authorList>
    </citation>
    <scope>NUCLEOTIDE SEQUENCE [LARGE SCALE GENOMIC DNA]</scope>
    <source>
        <strain evidence="14 15">T44</strain>
    </source>
</reference>
<dbReference type="GO" id="GO:0004674">
    <property type="term" value="F:protein serine/threonine kinase activity"/>
    <property type="evidence" value="ECO:0007669"/>
    <property type="project" value="UniProtKB-KW"/>
</dbReference>
<dbReference type="PANTHER" id="PTHR48051">
    <property type="match status" value="1"/>
</dbReference>
<dbReference type="SUPFAM" id="SSF52540">
    <property type="entry name" value="P-loop containing nucleoside triphosphate hydrolases"/>
    <property type="match status" value="1"/>
</dbReference>
<dbReference type="Pfam" id="PF16095">
    <property type="entry name" value="COR-A"/>
    <property type="match status" value="1"/>
</dbReference>
<evidence type="ECO:0000256" key="7">
    <source>
        <dbReference type="ARBA" id="ARBA00022777"/>
    </source>
</evidence>
<keyword evidence="7" id="KW-0418">Kinase</keyword>
<sequence>MTQSLPCVSHEGQRSPPGEVQGGGRELASTDDGLAEARERIDACRATERQVLDLAGLDLTTVPEEVRGLTHLTRLILDSNSLEELPEWIGDLTGLEQLSADHNALVTVPESVGGLTRLVGLGLDFNEVVAIPDSLGNLTRLRQLQLYGNRLATLPDTLQHLTRLTFLALGENSIESLPAWITNLTELETVWLPANFLTALPEDIGRLARLQRLELAGNHLSELPESMGALRELRSLGLHGNPLTSPPPEVVAAGAQAVVTFLAETQADPVRQWSSKVVVVGEGRVGKTSLLRALRGETHNPNEDSTHGLTVGTLDMPHPHPPAGEDVTMRLSTWDFGGQEIYHATHQFFLTDRSLFLLLWDAQIGWEGSKLHYWLDMIKARAPQAPVVLVATHLGPRPPDLPLDELQETYPGLIVESLSADSASGAGVAQVREVIRRQVAGLPLMGVTWPRTWLRAADTVRAAEDKHITPEELNELLSAAGVREPSHQVSLTAALHSLGDLLYYPDDEELCDLVVLRPQWLTAYISRVLDSEDVLNEGGLFHHSFGATLWRDVERSMRRHLIRMMENFDLSYRTEDQAASLVVELLPWNPPPYQDEWNSPERLGQRELRLRYRLHTVPPGIPTWFIAREHRFSTPVRWRSGALLRHPDGVHAALVTVDRHAKTAELRVRGSYPHDFFAVLKDGFEQTLQRYPGLDITRLVPCPHRYPDGSACPHEFRHEQLRARLDRRPPLETIECPEHLEDVEVSFLLQGIERPAADRSEQMTRQVLERLDRMEIIGQRRHAEVRDGIEQARAEVSAMVAEQQRGFLALLRREQSQQEAICPSVLWVRRVSRREAGHRLRPGDVFQLHLCCEAPGEWHLLEGAEPYELPANSEFTKVVLPYVHLSLKVLKYVVPVFGAAVGAVSEDLSKAMKDDLELMKALLDSLPDETRRQLSDRESRSTVVATDHAEYRQMYALLKQLDPEEHWAGLNKVTTPEGPAYWLCREHARFYRQGVLGAGTGHEALALPSQAGNVGAPPRQQA</sequence>
<dbReference type="InterPro" id="IPR003591">
    <property type="entry name" value="Leu-rich_rpt_typical-subtyp"/>
</dbReference>
<evidence type="ECO:0000256" key="2">
    <source>
        <dbReference type="ARBA" id="ARBA00022527"/>
    </source>
</evidence>
<dbReference type="GO" id="GO:0005524">
    <property type="term" value="F:ATP binding"/>
    <property type="evidence" value="ECO:0007669"/>
    <property type="project" value="UniProtKB-KW"/>
</dbReference>
<dbReference type="InterPro" id="IPR020859">
    <property type="entry name" value="ROC"/>
</dbReference>
<dbReference type="Gene3D" id="3.80.10.10">
    <property type="entry name" value="Ribonuclease Inhibitor"/>
    <property type="match status" value="2"/>
</dbReference>
<keyword evidence="2" id="KW-0723">Serine/threonine-protein kinase</keyword>
<dbReference type="KEGG" id="sbro:GQF42_26905"/>
<keyword evidence="9" id="KW-0342">GTP-binding</keyword>
<gene>
    <name evidence="14" type="ORF">GQF42_26905</name>
</gene>
<evidence type="ECO:0000256" key="9">
    <source>
        <dbReference type="ARBA" id="ARBA00023134"/>
    </source>
</evidence>
<evidence type="ECO:0000256" key="4">
    <source>
        <dbReference type="ARBA" id="ARBA00022679"/>
    </source>
</evidence>
<dbReference type="Gene3D" id="3.30.310.200">
    <property type="match status" value="1"/>
</dbReference>
<dbReference type="InterPro" id="IPR001611">
    <property type="entry name" value="Leu-rich_rpt"/>
</dbReference>
<evidence type="ECO:0000313" key="15">
    <source>
        <dbReference type="Proteomes" id="UP000436138"/>
    </source>
</evidence>
<proteinExistence type="predicted"/>
<dbReference type="Gene3D" id="1.10.10.10">
    <property type="entry name" value="Winged helix-like DNA-binding domain superfamily/Winged helix DNA-binding domain"/>
    <property type="match status" value="1"/>
</dbReference>
<dbReference type="InterPro" id="IPR036388">
    <property type="entry name" value="WH-like_DNA-bd_sf"/>
</dbReference>
<protein>
    <recommendedName>
        <fullName evidence="1">non-specific serine/threonine protein kinase</fullName>
        <ecNumber evidence="1">2.7.11.1</ecNumber>
    </recommendedName>
</protein>
<dbReference type="Pfam" id="PF25497">
    <property type="entry name" value="COR-B"/>
    <property type="match status" value="1"/>
</dbReference>
<evidence type="ECO:0000256" key="6">
    <source>
        <dbReference type="ARBA" id="ARBA00022741"/>
    </source>
</evidence>
<dbReference type="InterPro" id="IPR057263">
    <property type="entry name" value="COR-B"/>
</dbReference>
<dbReference type="PANTHER" id="PTHR48051:SF1">
    <property type="entry name" value="RAS SUPPRESSOR PROTEIN 1"/>
    <property type="match status" value="1"/>
</dbReference>
<evidence type="ECO:0000313" key="14">
    <source>
        <dbReference type="EMBL" id="QHA06431.1"/>
    </source>
</evidence>
<dbReference type="PRINTS" id="PR00449">
    <property type="entry name" value="RASTRNSFRMNG"/>
</dbReference>
<dbReference type="Pfam" id="PF08477">
    <property type="entry name" value="Roc"/>
    <property type="match status" value="1"/>
</dbReference>
<keyword evidence="3" id="KW-0433">Leucine-rich repeat</keyword>
<dbReference type="InterPro" id="IPR032171">
    <property type="entry name" value="COR-A"/>
</dbReference>
<dbReference type="Gene3D" id="3.30.70.1390">
    <property type="entry name" value="ROC domain from the Parkinson's disease-associated leucine-rich repeat kinase 2"/>
    <property type="match status" value="1"/>
</dbReference>
<keyword evidence="8" id="KW-0067">ATP-binding</keyword>
<dbReference type="InterPro" id="IPR032675">
    <property type="entry name" value="LRR_dom_sf"/>
</dbReference>
<evidence type="ECO:0000256" key="8">
    <source>
        <dbReference type="ARBA" id="ARBA00022840"/>
    </source>
</evidence>
<dbReference type="EC" id="2.7.11.1" evidence="1"/>
<comment type="catalytic activity">
    <reaction evidence="11">
        <text>L-seryl-[protein] + ATP = O-phospho-L-seryl-[protein] + ADP + H(+)</text>
        <dbReference type="Rhea" id="RHEA:17989"/>
        <dbReference type="Rhea" id="RHEA-COMP:9863"/>
        <dbReference type="Rhea" id="RHEA-COMP:11604"/>
        <dbReference type="ChEBI" id="CHEBI:15378"/>
        <dbReference type="ChEBI" id="CHEBI:29999"/>
        <dbReference type="ChEBI" id="CHEBI:30616"/>
        <dbReference type="ChEBI" id="CHEBI:83421"/>
        <dbReference type="ChEBI" id="CHEBI:456216"/>
        <dbReference type="EC" id="2.7.11.1"/>
    </reaction>
</comment>
<evidence type="ECO:0000256" key="11">
    <source>
        <dbReference type="ARBA" id="ARBA00048679"/>
    </source>
</evidence>
<dbReference type="PROSITE" id="PS51424">
    <property type="entry name" value="ROC"/>
    <property type="match status" value="1"/>
</dbReference>
<dbReference type="SMART" id="SM00364">
    <property type="entry name" value="LRR_BAC"/>
    <property type="match status" value="5"/>
</dbReference>